<evidence type="ECO:0000313" key="2">
    <source>
        <dbReference type="EMBL" id="RLU20829.1"/>
    </source>
</evidence>
<accession>A0A3L8DLN8</accession>
<dbReference type="PROSITE" id="PS50800">
    <property type="entry name" value="SAP"/>
    <property type="match status" value="1"/>
</dbReference>
<reference evidence="2 3" key="1">
    <citation type="journal article" date="2018" name="Genome Res.">
        <title>The genomic architecture and molecular evolution of ant odorant receptors.</title>
        <authorList>
            <person name="McKenzie S.K."/>
            <person name="Kronauer D.J.C."/>
        </authorList>
    </citation>
    <scope>NUCLEOTIDE SEQUENCE [LARGE SCALE GENOMIC DNA]</scope>
    <source>
        <strain evidence="2">Clonal line C1</strain>
    </source>
</reference>
<feature type="non-terminal residue" evidence="2">
    <location>
        <position position="86"/>
    </location>
</feature>
<evidence type="ECO:0000259" key="1">
    <source>
        <dbReference type="PROSITE" id="PS50800"/>
    </source>
</evidence>
<proteinExistence type="predicted"/>
<comment type="caution">
    <text evidence="2">The sequence shown here is derived from an EMBL/GenBank/DDBJ whole genome shotgun (WGS) entry which is preliminary data.</text>
</comment>
<dbReference type="SMART" id="SM00513">
    <property type="entry name" value="SAP"/>
    <property type="match status" value="1"/>
</dbReference>
<dbReference type="Proteomes" id="UP000279307">
    <property type="component" value="Chromosome 7"/>
</dbReference>
<dbReference type="InterPro" id="IPR036361">
    <property type="entry name" value="SAP_dom_sf"/>
</dbReference>
<feature type="domain" description="SAP" evidence="1">
    <location>
        <begin position="19"/>
        <end position="53"/>
    </location>
</feature>
<dbReference type="Gene3D" id="1.10.720.30">
    <property type="entry name" value="SAP domain"/>
    <property type="match status" value="1"/>
</dbReference>
<dbReference type="EMBL" id="QOIP01000007">
    <property type="protein sequence ID" value="RLU20829.1"/>
    <property type="molecule type" value="Genomic_DNA"/>
</dbReference>
<evidence type="ECO:0000313" key="3">
    <source>
        <dbReference type="Proteomes" id="UP000279307"/>
    </source>
</evidence>
<dbReference type="InterPro" id="IPR003034">
    <property type="entry name" value="SAP_dom"/>
</dbReference>
<name>A0A3L8DLN8_OOCBI</name>
<dbReference type="Pfam" id="PF02037">
    <property type="entry name" value="SAP"/>
    <property type="match status" value="1"/>
</dbReference>
<gene>
    <name evidence="2" type="ORF">DMN91_007443</name>
</gene>
<sequence>MASNEEKGEKNDGQDVAEAEAMTVAQLKDELRRRKLKTTGNKADLVERFRAAMLLDDQKDEDADAKVHFKKPNAPLVVPQEWCGNP</sequence>
<organism evidence="2 3">
    <name type="scientific">Ooceraea biroi</name>
    <name type="common">Clonal raider ant</name>
    <name type="synonym">Cerapachys biroi</name>
    <dbReference type="NCBI Taxonomy" id="2015173"/>
    <lineage>
        <taxon>Eukaryota</taxon>
        <taxon>Metazoa</taxon>
        <taxon>Ecdysozoa</taxon>
        <taxon>Arthropoda</taxon>
        <taxon>Hexapoda</taxon>
        <taxon>Insecta</taxon>
        <taxon>Pterygota</taxon>
        <taxon>Neoptera</taxon>
        <taxon>Endopterygota</taxon>
        <taxon>Hymenoptera</taxon>
        <taxon>Apocrita</taxon>
        <taxon>Aculeata</taxon>
        <taxon>Formicoidea</taxon>
        <taxon>Formicidae</taxon>
        <taxon>Dorylinae</taxon>
        <taxon>Ooceraea</taxon>
    </lineage>
</organism>
<protein>
    <recommendedName>
        <fullName evidence="1">SAP domain-containing protein</fullName>
    </recommendedName>
</protein>
<dbReference type="AlphaFoldDB" id="A0A3L8DLN8"/>
<dbReference type="SUPFAM" id="SSF68906">
    <property type="entry name" value="SAP domain"/>
    <property type="match status" value="1"/>
</dbReference>